<protein>
    <recommendedName>
        <fullName evidence="11">Glutamate--tRNA ligase</fullName>
        <ecNumber evidence="11">6.1.1.17</ecNumber>
    </recommendedName>
    <alternativeName>
        <fullName evidence="11">Glutamyl-tRNA synthetase</fullName>
        <shortName evidence="11">GluRS</shortName>
    </alternativeName>
</protein>
<dbReference type="GO" id="GO:0000049">
    <property type="term" value="F:tRNA binding"/>
    <property type="evidence" value="ECO:0007669"/>
    <property type="project" value="InterPro"/>
</dbReference>
<dbReference type="InterPro" id="IPR014729">
    <property type="entry name" value="Rossmann-like_a/b/a_fold"/>
</dbReference>
<dbReference type="Pfam" id="PF00749">
    <property type="entry name" value="tRNA-synt_1c"/>
    <property type="match status" value="1"/>
</dbReference>
<dbReference type="InterPro" id="IPR020058">
    <property type="entry name" value="Glu/Gln-tRNA-synth_Ib_cat-dom"/>
</dbReference>
<dbReference type="CDD" id="cd00808">
    <property type="entry name" value="GluRS_core"/>
    <property type="match status" value="1"/>
</dbReference>
<name>A0A269TK51_9BACT</name>
<evidence type="ECO:0000256" key="5">
    <source>
        <dbReference type="ARBA" id="ARBA00022598"/>
    </source>
</evidence>
<dbReference type="InterPro" id="IPR001412">
    <property type="entry name" value="aa-tRNA-synth_I_CS"/>
</dbReference>
<dbReference type="PANTHER" id="PTHR43311:SF2">
    <property type="entry name" value="GLUTAMATE--TRNA LIGASE, MITOCHONDRIAL-RELATED"/>
    <property type="match status" value="1"/>
</dbReference>
<accession>A0A269TK51</accession>
<keyword evidence="7 11" id="KW-0067">ATP-binding</keyword>
<dbReference type="HAMAP" id="MF_00022">
    <property type="entry name" value="Glu_tRNA_synth_type1"/>
    <property type="match status" value="1"/>
</dbReference>
<dbReference type="GO" id="GO:0005524">
    <property type="term" value="F:ATP binding"/>
    <property type="evidence" value="ECO:0007669"/>
    <property type="project" value="UniProtKB-UniRule"/>
</dbReference>
<organism evidence="14 15">
    <name type="scientific">Mycoplasmopsis agassizii</name>
    <dbReference type="NCBI Taxonomy" id="33922"/>
    <lineage>
        <taxon>Bacteria</taxon>
        <taxon>Bacillati</taxon>
        <taxon>Mycoplasmatota</taxon>
        <taxon>Mycoplasmoidales</taxon>
        <taxon>Metamycoplasmataceae</taxon>
        <taxon>Mycoplasmopsis</taxon>
    </lineage>
</organism>
<dbReference type="InterPro" id="IPR004527">
    <property type="entry name" value="Glu-tRNA-ligase_bac/mito"/>
</dbReference>
<evidence type="ECO:0000259" key="12">
    <source>
        <dbReference type="Pfam" id="PF00749"/>
    </source>
</evidence>
<keyword evidence="5 11" id="KW-0436">Ligase</keyword>
<feature type="binding site" evidence="11">
    <location>
        <position position="255"/>
    </location>
    <ligand>
        <name>ATP</name>
        <dbReference type="ChEBI" id="CHEBI:30616"/>
    </ligand>
</feature>
<dbReference type="PROSITE" id="PS00178">
    <property type="entry name" value="AA_TRNA_LIGASE_I"/>
    <property type="match status" value="1"/>
</dbReference>
<feature type="domain" description="Aminoacyl-tRNA synthetase class I anticodon-binding" evidence="13">
    <location>
        <begin position="339"/>
        <end position="454"/>
    </location>
</feature>
<keyword evidence="8 11" id="KW-0648">Protein biosynthesis</keyword>
<feature type="short sequence motif" description="'HIGH' region" evidence="11">
    <location>
        <begin position="10"/>
        <end position="20"/>
    </location>
</feature>
<dbReference type="Pfam" id="PF19269">
    <property type="entry name" value="Anticodon_2"/>
    <property type="match status" value="1"/>
</dbReference>
<dbReference type="InterPro" id="IPR008925">
    <property type="entry name" value="aa_tRNA-synth_I_cd-bd_sf"/>
</dbReference>
<dbReference type="GO" id="GO:0005829">
    <property type="term" value="C:cytosol"/>
    <property type="evidence" value="ECO:0007669"/>
    <property type="project" value="TreeGrafter"/>
</dbReference>
<evidence type="ECO:0000256" key="8">
    <source>
        <dbReference type="ARBA" id="ARBA00022917"/>
    </source>
</evidence>
<comment type="subcellular location">
    <subcellularLocation>
        <location evidence="1 11">Cytoplasm</location>
    </subcellularLocation>
</comment>
<proteinExistence type="inferred from homology"/>
<dbReference type="OrthoDB" id="9807503at2"/>
<comment type="caution">
    <text evidence="11">Lacks conserved residue(s) required for the propagation of feature annotation.</text>
</comment>
<keyword evidence="6 11" id="KW-0547">Nucleotide-binding</keyword>
<comment type="subunit">
    <text evidence="3 11">Monomer.</text>
</comment>
<dbReference type="PRINTS" id="PR00987">
    <property type="entry name" value="TRNASYNTHGLU"/>
</dbReference>
<dbReference type="Gene3D" id="3.40.50.620">
    <property type="entry name" value="HUPs"/>
    <property type="match status" value="1"/>
</dbReference>
<gene>
    <name evidence="11" type="primary">gltX</name>
    <name evidence="14" type="ORF">CJJ23_02625</name>
</gene>
<dbReference type="Gene3D" id="1.10.10.350">
    <property type="match status" value="1"/>
</dbReference>
<feature type="short sequence motif" description="'KMSKS' region" evidence="11">
    <location>
        <begin position="252"/>
        <end position="256"/>
    </location>
</feature>
<evidence type="ECO:0000256" key="9">
    <source>
        <dbReference type="ARBA" id="ARBA00023146"/>
    </source>
</evidence>
<comment type="catalytic activity">
    <reaction evidence="10 11">
        <text>tRNA(Glu) + L-glutamate + ATP = L-glutamyl-tRNA(Glu) + AMP + diphosphate</text>
        <dbReference type="Rhea" id="RHEA:23540"/>
        <dbReference type="Rhea" id="RHEA-COMP:9663"/>
        <dbReference type="Rhea" id="RHEA-COMP:9680"/>
        <dbReference type="ChEBI" id="CHEBI:29985"/>
        <dbReference type="ChEBI" id="CHEBI:30616"/>
        <dbReference type="ChEBI" id="CHEBI:33019"/>
        <dbReference type="ChEBI" id="CHEBI:78442"/>
        <dbReference type="ChEBI" id="CHEBI:78520"/>
        <dbReference type="ChEBI" id="CHEBI:456215"/>
        <dbReference type="EC" id="6.1.1.17"/>
    </reaction>
</comment>
<evidence type="ECO:0000256" key="3">
    <source>
        <dbReference type="ARBA" id="ARBA00011245"/>
    </source>
</evidence>
<evidence type="ECO:0000256" key="2">
    <source>
        <dbReference type="ARBA" id="ARBA00007894"/>
    </source>
</evidence>
<comment type="function">
    <text evidence="11">Catalyzes the attachment of glutamate to tRNA(Glu) in a two-step reaction: glutamate is first activated by ATP to form Glu-AMP and then transferred to the acceptor end of tRNA(Glu).</text>
</comment>
<dbReference type="InterPro" id="IPR033910">
    <property type="entry name" value="GluRS_core"/>
</dbReference>
<dbReference type="RefSeq" id="WP_095334814.1">
    <property type="nucleotide sequence ID" value="NZ_NQNY01000007.1"/>
</dbReference>
<evidence type="ECO:0000256" key="10">
    <source>
        <dbReference type="ARBA" id="ARBA00048351"/>
    </source>
</evidence>
<evidence type="ECO:0000256" key="7">
    <source>
        <dbReference type="ARBA" id="ARBA00022840"/>
    </source>
</evidence>
<evidence type="ECO:0000256" key="11">
    <source>
        <dbReference type="HAMAP-Rule" id="MF_00022"/>
    </source>
</evidence>
<dbReference type="NCBIfam" id="TIGR00464">
    <property type="entry name" value="gltX_bact"/>
    <property type="match status" value="1"/>
</dbReference>
<comment type="caution">
    <text evidence="14">The sequence shown here is derived from an EMBL/GenBank/DDBJ whole genome shotgun (WGS) entry which is preliminary data.</text>
</comment>
<dbReference type="SUPFAM" id="SSF48163">
    <property type="entry name" value="An anticodon-binding domain of class I aminoacyl-tRNA synthetases"/>
    <property type="match status" value="1"/>
</dbReference>
<evidence type="ECO:0000256" key="4">
    <source>
        <dbReference type="ARBA" id="ARBA00022490"/>
    </source>
</evidence>
<dbReference type="GO" id="GO:0006424">
    <property type="term" value="P:glutamyl-tRNA aminoacylation"/>
    <property type="evidence" value="ECO:0007669"/>
    <property type="project" value="UniProtKB-UniRule"/>
</dbReference>
<dbReference type="GO" id="GO:0008270">
    <property type="term" value="F:zinc ion binding"/>
    <property type="evidence" value="ECO:0007669"/>
    <property type="project" value="InterPro"/>
</dbReference>
<evidence type="ECO:0000313" key="15">
    <source>
        <dbReference type="Proteomes" id="UP000216943"/>
    </source>
</evidence>
<dbReference type="InterPro" id="IPR049940">
    <property type="entry name" value="GluQ/Sye"/>
</dbReference>
<dbReference type="PANTHER" id="PTHR43311">
    <property type="entry name" value="GLUTAMATE--TRNA LIGASE"/>
    <property type="match status" value="1"/>
</dbReference>
<dbReference type="EC" id="6.1.1.17" evidence="11"/>
<sequence>MQKIRTRYAPSPTGYLHIGGARTALFAYLYAKNKNGDFIIRIEDTDIERNVENGESSQIDNLRWLGIEADESPLKPNPDYAPYRQSEKFDRYYEIALKLIQDGLAYKAYDSDEELEKQKQEAEAKGLASFRYDRNWLKISDEEKQKRDLKHKFVIRLISKPNIIYKWNDRVRGEISFDSNDIGDWVIIKSNKIATYNFAVVIDDHDMAITDVLRGEEHITNTPKQLMVYDALGWKHPNFGHLTIITNEDGKKLSKRDTSLKQFIEDYKIEGYHPDGIFNFLALLGWTHPDAKEVMNHETLIKDFNPSRLSKSPSKFDIEKMNWFSKQYWQKENDEVIIEKLRRLKNDDNWLEIFVKIHKPHMVTVKQIEDELKEYLEPKIVDQKFNDDEIKVIKTFAKFLSETKFTNENIKSAIDLTSKLLNVKGKPLFMSIRRAFTFKEHGPELANSIYLYGETFIKNVIKKWL</sequence>
<dbReference type="EMBL" id="NQNY01000007">
    <property type="protein sequence ID" value="PAK21308.1"/>
    <property type="molecule type" value="Genomic_DNA"/>
</dbReference>
<evidence type="ECO:0000256" key="1">
    <source>
        <dbReference type="ARBA" id="ARBA00004496"/>
    </source>
</evidence>
<dbReference type="AlphaFoldDB" id="A0A269TK51"/>
<comment type="similarity">
    <text evidence="2 11">Belongs to the class-I aminoacyl-tRNA synthetase family. Glutamate--tRNA ligase type 1 subfamily.</text>
</comment>
<keyword evidence="9 11" id="KW-0030">Aminoacyl-tRNA synthetase</keyword>
<evidence type="ECO:0000313" key="14">
    <source>
        <dbReference type="EMBL" id="PAK21308.1"/>
    </source>
</evidence>
<evidence type="ECO:0000259" key="13">
    <source>
        <dbReference type="Pfam" id="PF19269"/>
    </source>
</evidence>
<evidence type="ECO:0000256" key="6">
    <source>
        <dbReference type="ARBA" id="ARBA00022741"/>
    </source>
</evidence>
<dbReference type="GO" id="GO:0004818">
    <property type="term" value="F:glutamate-tRNA ligase activity"/>
    <property type="evidence" value="ECO:0007669"/>
    <property type="project" value="UniProtKB-UniRule"/>
</dbReference>
<feature type="domain" description="Glutamyl/glutaminyl-tRNA synthetase class Ib catalytic" evidence="12">
    <location>
        <begin position="3"/>
        <end position="323"/>
    </location>
</feature>
<dbReference type="InterPro" id="IPR045462">
    <property type="entry name" value="aa-tRNA-synth_I_cd-bd"/>
</dbReference>
<dbReference type="Proteomes" id="UP000216943">
    <property type="component" value="Unassembled WGS sequence"/>
</dbReference>
<dbReference type="InterPro" id="IPR020751">
    <property type="entry name" value="aa-tRNA-synth_I_codon-bd_sub2"/>
</dbReference>
<reference evidence="15" key="1">
    <citation type="submission" date="2017-08" db="EMBL/GenBank/DDBJ databases">
        <authorList>
            <person name="Alvarez-Ponce D."/>
            <person name="Weitzman C.L."/>
            <person name="Tillett R.L."/>
            <person name="Sandmeier F.C."/>
            <person name="Tracy C.R."/>
        </authorList>
    </citation>
    <scope>NUCLEOTIDE SEQUENCE [LARGE SCALE GENOMIC DNA]</scope>
    <source>
        <strain evidence="15">723</strain>
    </source>
</reference>
<keyword evidence="4 11" id="KW-0963">Cytoplasm</keyword>
<dbReference type="FunFam" id="3.40.50.620:FF:000007">
    <property type="entry name" value="Glutamate--tRNA ligase"/>
    <property type="match status" value="1"/>
</dbReference>
<dbReference type="SUPFAM" id="SSF52374">
    <property type="entry name" value="Nucleotidylyl transferase"/>
    <property type="match status" value="1"/>
</dbReference>
<dbReference type="InterPro" id="IPR000924">
    <property type="entry name" value="Glu/Gln-tRNA-synth"/>
</dbReference>